<feature type="compositionally biased region" description="Acidic residues" evidence="1">
    <location>
        <begin position="591"/>
        <end position="600"/>
    </location>
</feature>
<organism evidence="2">
    <name type="scientific">Tanacetum cinerariifolium</name>
    <name type="common">Dalmatian daisy</name>
    <name type="synonym">Chrysanthemum cinerariifolium</name>
    <dbReference type="NCBI Taxonomy" id="118510"/>
    <lineage>
        <taxon>Eukaryota</taxon>
        <taxon>Viridiplantae</taxon>
        <taxon>Streptophyta</taxon>
        <taxon>Embryophyta</taxon>
        <taxon>Tracheophyta</taxon>
        <taxon>Spermatophyta</taxon>
        <taxon>Magnoliopsida</taxon>
        <taxon>eudicotyledons</taxon>
        <taxon>Gunneridae</taxon>
        <taxon>Pentapetalae</taxon>
        <taxon>asterids</taxon>
        <taxon>campanulids</taxon>
        <taxon>Asterales</taxon>
        <taxon>Asteraceae</taxon>
        <taxon>Asteroideae</taxon>
        <taxon>Anthemideae</taxon>
        <taxon>Anthemidinae</taxon>
        <taxon>Tanacetum</taxon>
    </lineage>
</organism>
<reference evidence="2" key="1">
    <citation type="journal article" date="2019" name="Sci. Rep.">
        <title>Draft genome of Tanacetum cinerariifolium, the natural source of mosquito coil.</title>
        <authorList>
            <person name="Yamashiro T."/>
            <person name="Shiraishi A."/>
            <person name="Satake H."/>
            <person name="Nakayama K."/>
        </authorList>
    </citation>
    <scope>NUCLEOTIDE SEQUENCE</scope>
</reference>
<dbReference type="EMBL" id="BKCJ010005063">
    <property type="protein sequence ID" value="GEU64674.1"/>
    <property type="molecule type" value="Genomic_DNA"/>
</dbReference>
<dbReference type="AlphaFoldDB" id="A0A6L2LWJ4"/>
<sequence>MLCKYPMLTRMQDSVETLDNPFVAPVNIKIIESFMYTIGYQGVIDKVSAFYMKFLAQPWHGYAVSSLMDMAYWMSESDFMNYVSHKKDVIQYPRFTKLIIADLMEKFPSNPLRIEEDYHSIKDDISLELTNTVLLLPANTSKDPHKKIHISIKYSHLLGALRRMCRHQGYKISDMEKKCVTTDEFWKVQGKVDQVLHEIIPQLGERATNDLIEGNLKTVVADTVIQKRDAFQAENKKVNYHENNLMNSLITFIKSRVIWESVHDFQLGIESYQIKVNLTAPTLTFLGIEAHELYLIVDKPTTEATTDTELSSTEDIQPLAVQEPPHDSDIRQLIEEECCIEVPKEQKQKMEDTISDLVKICHQKEFLCMHDNVEDLIEGALDTKLLSINSIKSQRLDKKEQEVKNVEEQPAEQSTAKNLLPIPSECEVISENENECDLPTNDDSSQDFITFSNHIFNDDDDLYSSDNESLPEEDVLAEEFKAYSNGLFDNEEINSDKSDPHCLNGESDFVESLLNQVEKADFDFEEDIHFIKNLLYDNSSPRPPEDLNAEIADTIIESLPSSSIPVQDNEAREEIDLVTDTDELLPPPFENDNEEEEIEASDNLSIPHSLSESPNAKPDQENINDISDDSMNEPLLEEVNLFLTSDNSIPPGIEDFYDPQGDIRFLEALLIDDFIPFSVNESFDFEDDPLIPRPPPKPPDEETNSKVISAVVENIDEPNKSFDPGGEIFVSTNDEDVDYFVIRIFWPYLIRLEISPLFLSAESEDTMFDPGISD</sequence>
<accession>A0A6L2LWJ4</accession>
<comment type="caution">
    <text evidence="2">The sequence shown here is derived from an EMBL/GenBank/DDBJ whole genome shotgun (WGS) entry which is preliminary data.</text>
</comment>
<proteinExistence type="predicted"/>
<evidence type="ECO:0000313" key="2">
    <source>
        <dbReference type="EMBL" id="GEU64674.1"/>
    </source>
</evidence>
<gene>
    <name evidence="2" type="ORF">Tci_036652</name>
</gene>
<protein>
    <submittedName>
        <fullName evidence="2">Uncharacterized protein</fullName>
    </submittedName>
</protein>
<feature type="region of interest" description="Disordered" evidence="1">
    <location>
        <begin position="579"/>
        <end position="629"/>
    </location>
</feature>
<name>A0A6L2LWJ4_TANCI</name>
<evidence type="ECO:0000256" key="1">
    <source>
        <dbReference type="SAM" id="MobiDB-lite"/>
    </source>
</evidence>